<dbReference type="EMBL" id="ML996571">
    <property type="protein sequence ID" value="KAF2758476.1"/>
    <property type="molecule type" value="Genomic_DNA"/>
</dbReference>
<evidence type="ECO:0000256" key="4">
    <source>
        <dbReference type="ARBA" id="ARBA00022723"/>
    </source>
</evidence>
<keyword evidence="12" id="KW-1185">Reference proteome</keyword>
<dbReference type="SUPFAM" id="SSF48264">
    <property type="entry name" value="Cytochrome P450"/>
    <property type="match status" value="1"/>
</dbReference>
<evidence type="ECO:0000313" key="11">
    <source>
        <dbReference type="EMBL" id="KAF2758476.1"/>
    </source>
</evidence>
<sequence>MSEISPYRISILVFLFIAIAYFLARTIYRLYFHPLAHYPGPKCAAASDWYAAWHAYKGDMHKDIYRLHQKHGDVVRYGSNKLLFNTVDAAHVIYRTDKVKKARAYMGLIAGPRNVHNVHDKGVSAEKRAMVRKALSGEQMAWTEDFALHKAREFVEQIAPKGREEWSDTVDISSLCRYMVFDIMSETCLGKNFNLLGSSAYRFMVDAIAPLHRFNSAFVQSLDLINLHLEKLFCPRGIWYGLKFLTMAQDYTRAATEKPDHRTPNLMHSMLSSLAPSTPPEQLLPQLWSECKFLMVTGSGTPASALAATLHYTTSNPSIYTRLVTEIRSAFPNPSSIRSGTAMARCTYLHACITEALRLAPPVGGALFREVESQGLSLPNNIHIPAGTDIGTGIYSLHHSADAFPDPFAYQPDRWLAPDTRAARAWMPFSLGPRACLGQSMAYMQVGAIIATLLWHLDVRRAHNDDSTDASCAEFAQRDHILSFFNGPELQARWRRDSARPRMDRVESYSRGSL</sequence>
<dbReference type="GO" id="GO:0020037">
    <property type="term" value="F:heme binding"/>
    <property type="evidence" value="ECO:0007669"/>
    <property type="project" value="InterPro"/>
</dbReference>
<comment type="cofactor">
    <cofactor evidence="1 8">
        <name>heme</name>
        <dbReference type="ChEBI" id="CHEBI:30413"/>
    </cofactor>
</comment>
<evidence type="ECO:0000256" key="1">
    <source>
        <dbReference type="ARBA" id="ARBA00001971"/>
    </source>
</evidence>
<dbReference type="InterPro" id="IPR001128">
    <property type="entry name" value="Cyt_P450"/>
</dbReference>
<keyword evidence="4 8" id="KW-0479">Metal-binding</keyword>
<dbReference type="RefSeq" id="XP_033600927.1">
    <property type="nucleotide sequence ID" value="XM_033741017.1"/>
</dbReference>
<reference evidence="11" key="1">
    <citation type="journal article" date="2020" name="Stud. Mycol.">
        <title>101 Dothideomycetes genomes: a test case for predicting lifestyles and emergence of pathogens.</title>
        <authorList>
            <person name="Haridas S."/>
            <person name="Albert R."/>
            <person name="Binder M."/>
            <person name="Bloem J."/>
            <person name="Labutti K."/>
            <person name="Salamov A."/>
            <person name="Andreopoulos B."/>
            <person name="Baker S."/>
            <person name="Barry K."/>
            <person name="Bills G."/>
            <person name="Bluhm B."/>
            <person name="Cannon C."/>
            <person name="Castanera R."/>
            <person name="Culley D."/>
            <person name="Daum C."/>
            <person name="Ezra D."/>
            <person name="Gonzalez J."/>
            <person name="Henrissat B."/>
            <person name="Kuo A."/>
            <person name="Liang C."/>
            <person name="Lipzen A."/>
            <person name="Lutzoni F."/>
            <person name="Magnuson J."/>
            <person name="Mondo S."/>
            <person name="Nolan M."/>
            <person name="Ohm R."/>
            <person name="Pangilinan J."/>
            <person name="Park H.-J."/>
            <person name="Ramirez L."/>
            <person name="Alfaro M."/>
            <person name="Sun H."/>
            <person name="Tritt A."/>
            <person name="Yoshinaga Y."/>
            <person name="Zwiers L.-H."/>
            <person name="Turgeon B."/>
            <person name="Goodwin S."/>
            <person name="Spatafora J."/>
            <person name="Crous P."/>
            <person name="Grigoriev I."/>
        </authorList>
    </citation>
    <scope>NUCLEOTIDE SEQUENCE</scope>
    <source>
        <strain evidence="11">CBS 121739</strain>
    </source>
</reference>
<comment type="similarity">
    <text evidence="2 9">Belongs to the cytochrome P450 family.</text>
</comment>
<evidence type="ECO:0000256" key="8">
    <source>
        <dbReference type="PIRSR" id="PIRSR602403-1"/>
    </source>
</evidence>
<evidence type="ECO:0000256" key="9">
    <source>
        <dbReference type="RuleBase" id="RU000461"/>
    </source>
</evidence>
<protein>
    <submittedName>
        <fullName evidence="11">Cytochrome P450</fullName>
    </submittedName>
</protein>
<keyword evidence="7 9" id="KW-0503">Monooxygenase</keyword>
<dbReference type="GO" id="GO:0004497">
    <property type="term" value="F:monooxygenase activity"/>
    <property type="evidence" value="ECO:0007669"/>
    <property type="project" value="UniProtKB-KW"/>
</dbReference>
<feature type="transmembrane region" description="Helical" evidence="10">
    <location>
        <begin position="6"/>
        <end position="24"/>
    </location>
</feature>
<dbReference type="GeneID" id="54482071"/>
<organism evidence="11 12">
    <name type="scientific">Pseudovirgaria hyperparasitica</name>
    <dbReference type="NCBI Taxonomy" id="470096"/>
    <lineage>
        <taxon>Eukaryota</taxon>
        <taxon>Fungi</taxon>
        <taxon>Dikarya</taxon>
        <taxon>Ascomycota</taxon>
        <taxon>Pezizomycotina</taxon>
        <taxon>Dothideomycetes</taxon>
        <taxon>Dothideomycetes incertae sedis</taxon>
        <taxon>Acrospermales</taxon>
        <taxon>Acrospermaceae</taxon>
        <taxon>Pseudovirgaria</taxon>
    </lineage>
</organism>
<evidence type="ECO:0000256" key="3">
    <source>
        <dbReference type="ARBA" id="ARBA00022617"/>
    </source>
</evidence>
<evidence type="ECO:0000256" key="7">
    <source>
        <dbReference type="ARBA" id="ARBA00023033"/>
    </source>
</evidence>
<evidence type="ECO:0000313" key="12">
    <source>
        <dbReference type="Proteomes" id="UP000799437"/>
    </source>
</evidence>
<dbReference type="Proteomes" id="UP000799437">
    <property type="component" value="Unassembled WGS sequence"/>
</dbReference>
<dbReference type="InterPro" id="IPR002403">
    <property type="entry name" value="Cyt_P450_E_grp-IV"/>
</dbReference>
<dbReference type="PANTHER" id="PTHR24305">
    <property type="entry name" value="CYTOCHROME P450"/>
    <property type="match status" value="1"/>
</dbReference>
<dbReference type="OrthoDB" id="1470350at2759"/>
<keyword evidence="5 9" id="KW-0560">Oxidoreductase</keyword>
<dbReference type="PROSITE" id="PS00086">
    <property type="entry name" value="CYTOCHROME_P450"/>
    <property type="match status" value="1"/>
</dbReference>
<keyword evidence="10" id="KW-0812">Transmembrane</keyword>
<evidence type="ECO:0000256" key="10">
    <source>
        <dbReference type="SAM" id="Phobius"/>
    </source>
</evidence>
<accession>A0A6A6W9A2</accession>
<dbReference type="PRINTS" id="PR00385">
    <property type="entry name" value="P450"/>
</dbReference>
<dbReference type="GO" id="GO:0005506">
    <property type="term" value="F:iron ion binding"/>
    <property type="evidence" value="ECO:0007669"/>
    <property type="project" value="InterPro"/>
</dbReference>
<dbReference type="InterPro" id="IPR036396">
    <property type="entry name" value="Cyt_P450_sf"/>
</dbReference>
<feature type="binding site" description="axial binding residue" evidence="8">
    <location>
        <position position="436"/>
    </location>
    <ligand>
        <name>heme</name>
        <dbReference type="ChEBI" id="CHEBI:30413"/>
    </ligand>
    <ligandPart>
        <name>Fe</name>
        <dbReference type="ChEBI" id="CHEBI:18248"/>
    </ligandPart>
</feature>
<evidence type="ECO:0000256" key="2">
    <source>
        <dbReference type="ARBA" id="ARBA00010617"/>
    </source>
</evidence>
<dbReference type="PRINTS" id="PR00465">
    <property type="entry name" value="EP450IV"/>
</dbReference>
<evidence type="ECO:0000256" key="6">
    <source>
        <dbReference type="ARBA" id="ARBA00023004"/>
    </source>
</evidence>
<dbReference type="AlphaFoldDB" id="A0A6A6W9A2"/>
<keyword evidence="6 8" id="KW-0408">Iron</keyword>
<name>A0A6A6W9A2_9PEZI</name>
<keyword evidence="3 8" id="KW-0349">Heme</keyword>
<keyword evidence="10" id="KW-1133">Transmembrane helix</keyword>
<keyword evidence="10" id="KW-0472">Membrane</keyword>
<dbReference type="Pfam" id="PF00067">
    <property type="entry name" value="p450"/>
    <property type="match status" value="1"/>
</dbReference>
<dbReference type="InterPro" id="IPR017972">
    <property type="entry name" value="Cyt_P450_CS"/>
</dbReference>
<gene>
    <name evidence="11" type="ORF">EJ05DRAFT_352196</name>
</gene>
<evidence type="ECO:0000256" key="5">
    <source>
        <dbReference type="ARBA" id="ARBA00023002"/>
    </source>
</evidence>
<proteinExistence type="inferred from homology"/>
<dbReference type="Gene3D" id="1.10.630.10">
    <property type="entry name" value="Cytochrome P450"/>
    <property type="match status" value="1"/>
</dbReference>
<dbReference type="GO" id="GO:0016705">
    <property type="term" value="F:oxidoreductase activity, acting on paired donors, with incorporation or reduction of molecular oxygen"/>
    <property type="evidence" value="ECO:0007669"/>
    <property type="project" value="InterPro"/>
</dbReference>
<dbReference type="PANTHER" id="PTHR24305:SF237">
    <property type="entry name" value="CYTOCHROME P450 MONOOXYGENASE ATNE-RELATED"/>
    <property type="match status" value="1"/>
</dbReference>
<dbReference type="InterPro" id="IPR050121">
    <property type="entry name" value="Cytochrome_P450_monoxygenase"/>
</dbReference>